<name>B8HYH7_CYAP4</name>
<sequence length="99" mass="11332">MLSAEHDQDNDSFYSNYGYIFWSQGKDLPGNAGLFPVKVEGGYTWRLNEDDCWQDGKAIFSTAGEAMADGEEQWRKELAEYPSLLAKDKFYFDDLVQSI</sequence>
<gene>
    <name evidence="1" type="ordered locus">Cyan7425_4321</name>
</gene>
<dbReference type="KEGG" id="cyn:Cyan7425_4321"/>
<reference evidence="1" key="1">
    <citation type="submission" date="2009-01" db="EMBL/GenBank/DDBJ databases">
        <title>Complete sequence of chromosome Cyanothece sp. PCC 7425.</title>
        <authorList>
            <consortium name="US DOE Joint Genome Institute"/>
            <person name="Lucas S."/>
            <person name="Copeland A."/>
            <person name="Lapidus A."/>
            <person name="Glavina del Rio T."/>
            <person name="Dalin E."/>
            <person name="Tice H."/>
            <person name="Bruce D."/>
            <person name="Goodwin L."/>
            <person name="Pitluck S."/>
            <person name="Sims D."/>
            <person name="Meineke L."/>
            <person name="Brettin T."/>
            <person name="Detter J.C."/>
            <person name="Han C."/>
            <person name="Larimer F."/>
            <person name="Land M."/>
            <person name="Hauser L."/>
            <person name="Kyrpides N."/>
            <person name="Ovchinnikova G."/>
            <person name="Liberton M."/>
            <person name="Stoeckel J."/>
            <person name="Banerjee A."/>
            <person name="Singh A."/>
            <person name="Page L."/>
            <person name="Sato H."/>
            <person name="Zhao L."/>
            <person name="Sherman L."/>
            <person name="Pakrasi H."/>
            <person name="Richardson P."/>
        </authorList>
    </citation>
    <scope>NUCLEOTIDE SEQUENCE</scope>
    <source>
        <strain evidence="1">PCC 7425</strain>
    </source>
</reference>
<dbReference type="AlphaFoldDB" id="B8HYH7"/>
<accession>B8HYH7</accession>
<evidence type="ECO:0000313" key="1">
    <source>
        <dbReference type="EMBL" id="ACL46631.1"/>
    </source>
</evidence>
<protein>
    <submittedName>
        <fullName evidence="1">Uncharacterized protein</fullName>
    </submittedName>
</protein>
<proteinExistence type="predicted"/>
<dbReference type="HOGENOM" id="CLU_2315601_0_0_3"/>
<dbReference type="EMBL" id="CP001344">
    <property type="protein sequence ID" value="ACL46631.1"/>
    <property type="molecule type" value="Genomic_DNA"/>
</dbReference>
<dbReference type="STRING" id="395961.Cyan7425_4321"/>
<organism evidence="1">
    <name type="scientific">Cyanothece sp. (strain PCC 7425 / ATCC 29141)</name>
    <dbReference type="NCBI Taxonomy" id="395961"/>
    <lineage>
        <taxon>Bacteria</taxon>
        <taxon>Bacillati</taxon>
        <taxon>Cyanobacteriota</taxon>
        <taxon>Cyanophyceae</taxon>
        <taxon>Gomontiellales</taxon>
        <taxon>Cyanothecaceae</taxon>
        <taxon>Cyanothece</taxon>
    </lineage>
</organism>